<evidence type="ECO:0000256" key="1">
    <source>
        <dbReference type="ARBA" id="ARBA00001974"/>
    </source>
</evidence>
<dbReference type="Pfam" id="PF02771">
    <property type="entry name" value="Acyl-CoA_dh_N"/>
    <property type="match status" value="1"/>
</dbReference>
<evidence type="ECO:0000256" key="7">
    <source>
        <dbReference type="ARBA" id="ARBA00037085"/>
    </source>
</evidence>
<protein>
    <recommendedName>
        <fullName evidence="8">Acyl-[acyl-carrier-protein] dehydrogenase MbtN</fullName>
    </recommendedName>
    <alternativeName>
        <fullName evidence="9">Mycobactin synthase protein N</fullName>
    </alternativeName>
</protein>
<proteinExistence type="inferred from homology"/>
<dbReference type="SUPFAM" id="SSF47203">
    <property type="entry name" value="Acyl-CoA dehydrogenase C-terminal domain-like"/>
    <property type="match status" value="1"/>
</dbReference>
<dbReference type="Pfam" id="PF02770">
    <property type="entry name" value="Acyl-CoA_dh_M"/>
    <property type="match status" value="1"/>
</dbReference>
<evidence type="ECO:0000256" key="5">
    <source>
        <dbReference type="ARBA" id="ARBA00022827"/>
    </source>
</evidence>
<evidence type="ECO:0000256" key="8">
    <source>
        <dbReference type="ARBA" id="ARBA00040394"/>
    </source>
</evidence>
<dbReference type="AlphaFoldDB" id="A0A0D6ZCJ7"/>
<keyword evidence="6 10" id="KW-0560">Oxidoreductase</keyword>
<dbReference type="FunFam" id="1.20.140.10:FF:000001">
    <property type="entry name" value="Acyl-CoA dehydrogenase"/>
    <property type="match status" value="1"/>
</dbReference>
<evidence type="ECO:0000313" key="14">
    <source>
        <dbReference type="EMBL" id="KIY23549.1"/>
    </source>
</evidence>
<feature type="domain" description="Acyl-CoA dehydrogenase/oxidase N-terminal" evidence="13">
    <location>
        <begin position="7"/>
        <end position="118"/>
    </location>
</feature>
<reference evidence="14 15" key="1">
    <citation type="submission" date="2015-01" db="EMBL/GenBank/DDBJ databases">
        <title>Draft genome sequences of the supercritical CO2 tolerant bacteria Bacillus subterraneus MITOT1 and Bacillus cereus MIT0214.</title>
        <authorList>
            <person name="Peet K.C."/>
            <person name="Thompson J.R."/>
        </authorList>
    </citation>
    <scope>NUCLEOTIDE SEQUENCE [LARGE SCALE GENOMIC DNA]</scope>
    <source>
        <strain evidence="14 15">MITOT1</strain>
    </source>
</reference>
<dbReference type="InterPro" id="IPR036250">
    <property type="entry name" value="AcylCo_DH-like_C"/>
</dbReference>
<evidence type="ECO:0000259" key="11">
    <source>
        <dbReference type="Pfam" id="PF00441"/>
    </source>
</evidence>
<dbReference type="InterPro" id="IPR050741">
    <property type="entry name" value="Acyl-CoA_dehydrogenase"/>
</dbReference>
<dbReference type="InterPro" id="IPR013786">
    <property type="entry name" value="AcylCoA_DH/ox_N"/>
</dbReference>
<dbReference type="FunFam" id="2.40.110.10:FF:000002">
    <property type="entry name" value="Acyl-CoA dehydrogenase fadE12"/>
    <property type="match status" value="1"/>
</dbReference>
<comment type="function">
    <text evidence="7">Catalyzes the dehydrogenation at the alpha-beta position of ACP-bound acyl chains. This results in the introduction of a double bond in the lipidic chain, which is further transferred to the epsilon-amino group of lysine residue in the mycobactin core by MbtK.</text>
</comment>
<dbReference type="GO" id="GO:0033539">
    <property type="term" value="P:fatty acid beta-oxidation using acyl-CoA dehydrogenase"/>
    <property type="evidence" value="ECO:0007669"/>
    <property type="project" value="TreeGrafter"/>
</dbReference>
<dbReference type="PANTHER" id="PTHR48083:SF20">
    <property type="entry name" value="LONG-CHAIN SPECIFIC ACYL-COA DEHYDROGENASE, MITOCHONDRIAL"/>
    <property type="match status" value="1"/>
</dbReference>
<evidence type="ECO:0000313" key="15">
    <source>
        <dbReference type="Proteomes" id="UP000032512"/>
    </source>
</evidence>
<dbReference type="EMBL" id="JXIQ01000016">
    <property type="protein sequence ID" value="KIY23549.1"/>
    <property type="molecule type" value="Genomic_DNA"/>
</dbReference>
<evidence type="ECO:0000256" key="9">
    <source>
        <dbReference type="ARBA" id="ARBA00042660"/>
    </source>
</evidence>
<dbReference type="FunFam" id="1.10.540.10:FF:000009">
    <property type="entry name" value="Probable acyl-CoA dehydrogenase"/>
    <property type="match status" value="1"/>
</dbReference>
<dbReference type="PATRIC" id="fig|285983.3.peg.2153"/>
<dbReference type="GO" id="GO:0003995">
    <property type="term" value="F:acyl-CoA dehydrogenase activity"/>
    <property type="evidence" value="ECO:0007669"/>
    <property type="project" value="InterPro"/>
</dbReference>
<accession>A0A0D6ZCJ7</accession>
<dbReference type="SUPFAM" id="SSF56645">
    <property type="entry name" value="Acyl-CoA dehydrogenase NM domain-like"/>
    <property type="match status" value="1"/>
</dbReference>
<dbReference type="PROSITE" id="PS00073">
    <property type="entry name" value="ACYL_COA_DH_2"/>
    <property type="match status" value="1"/>
</dbReference>
<evidence type="ECO:0000259" key="13">
    <source>
        <dbReference type="Pfam" id="PF02771"/>
    </source>
</evidence>
<dbReference type="InterPro" id="IPR009075">
    <property type="entry name" value="AcylCo_DH/oxidase_C"/>
</dbReference>
<organism evidence="14 15">
    <name type="scientific">Mesobacillus subterraneus</name>
    <dbReference type="NCBI Taxonomy" id="285983"/>
    <lineage>
        <taxon>Bacteria</taxon>
        <taxon>Bacillati</taxon>
        <taxon>Bacillota</taxon>
        <taxon>Bacilli</taxon>
        <taxon>Bacillales</taxon>
        <taxon>Bacillaceae</taxon>
        <taxon>Mesobacillus</taxon>
    </lineage>
</organism>
<dbReference type="PANTHER" id="PTHR48083">
    <property type="entry name" value="MEDIUM-CHAIN SPECIFIC ACYL-COA DEHYDROGENASE, MITOCHONDRIAL-RELATED"/>
    <property type="match status" value="1"/>
</dbReference>
<evidence type="ECO:0000256" key="6">
    <source>
        <dbReference type="ARBA" id="ARBA00023002"/>
    </source>
</evidence>
<dbReference type="Gene3D" id="2.40.110.10">
    <property type="entry name" value="Butyryl-CoA Dehydrogenase, subunit A, domain 2"/>
    <property type="match status" value="1"/>
</dbReference>
<comment type="cofactor">
    <cofactor evidence="1 10">
        <name>FAD</name>
        <dbReference type="ChEBI" id="CHEBI:57692"/>
    </cofactor>
</comment>
<comment type="similarity">
    <text evidence="3 10">Belongs to the acyl-CoA dehydrogenase family.</text>
</comment>
<dbReference type="InterPro" id="IPR037069">
    <property type="entry name" value="AcylCoA_DH/ox_N_sf"/>
</dbReference>
<evidence type="ECO:0000256" key="4">
    <source>
        <dbReference type="ARBA" id="ARBA00022630"/>
    </source>
</evidence>
<dbReference type="InterPro" id="IPR046373">
    <property type="entry name" value="Acyl-CoA_Oxase/DH_mid-dom_sf"/>
</dbReference>
<keyword evidence="5 10" id="KW-0274">FAD</keyword>
<keyword evidence="4 10" id="KW-0285">Flavoprotein</keyword>
<dbReference type="InterPro" id="IPR006091">
    <property type="entry name" value="Acyl-CoA_Oxase/DH_mid-dom"/>
</dbReference>
<dbReference type="GO" id="GO:0050660">
    <property type="term" value="F:flavin adenine dinucleotide binding"/>
    <property type="evidence" value="ECO:0007669"/>
    <property type="project" value="InterPro"/>
</dbReference>
<dbReference type="InterPro" id="IPR009100">
    <property type="entry name" value="AcylCoA_DH/oxidase_NM_dom_sf"/>
</dbReference>
<evidence type="ECO:0000259" key="12">
    <source>
        <dbReference type="Pfam" id="PF02770"/>
    </source>
</evidence>
<dbReference type="Gene3D" id="1.20.140.10">
    <property type="entry name" value="Butyryl-CoA Dehydrogenase, subunit A, domain 3"/>
    <property type="match status" value="1"/>
</dbReference>
<feature type="domain" description="Acyl-CoA oxidase/dehydrogenase middle" evidence="12">
    <location>
        <begin position="122"/>
        <end position="219"/>
    </location>
</feature>
<dbReference type="Gene3D" id="1.10.540.10">
    <property type="entry name" value="Acyl-CoA dehydrogenase/oxidase, N-terminal domain"/>
    <property type="match status" value="1"/>
</dbReference>
<dbReference type="Proteomes" id="UP000032512">
    <property type="component" value="Unassembled WGS sequence"/>
</dbReference>
<comment type="pathway">
    <text evidence="2">Siderophore biosynthesis; mycobactin biosynthesis.</text>
</comment>
<evidence type="ECO:0000256" key="2">
    <source>
        <dbReference type="ARBA" id="ARBA00005102"/>
    </source>
</evidence>
<dbReference type="GO" id="GO:0005737">
    <property type="term" value="C:cytoplasm"/>
    <property type="evidence" value="ECO:0007669"/>
    <property type="project" value="TreeGrafter"/>
</dbReference>
<evidence type="ECO:0000256" key="3">
    <source>
        <dbReference type="ARBA" id="ARBA00009347"/>
    </source>
</evidence>
<gene>
    <name evidence="14" type="ORF">UB32_02625</name>
</gene>
<dbReference type="Pfam" id="PF00441">
    <property type="entry name" value="Acyl-CoA_dh_1"/>
    <property type="match status" value="1"/>
</dbReference>
<feature type="domain" description="Acyl-CoA dehydrogenase/oxidase C-terminal" evidence="11">
    <location>
        <begin position="231"/>
        <end position="379"/>
    </location>
</feature>
<evidence type="ECO:0000256" key="10">
    <source>
        <dbReference type="RuleBase" id="RU362125"/>
    </source>
</evidence>
<dbReference type="OrthoDB" id="9802447at2"/>
<dbReference type="InterPro" id="IPR006089">
    <property type="entry name" value="Acyl-CoA_DH_CS"/>
</dbReference>
<dbReference type="RefSeq" id="WP_044390954.1">
    <property type="nucleotide sequence ID" value="NZ_JXIQ01000016.1"/>
</dbReference>
<comment type="caution">
    <text evidence="14">The sequence shown here is derived from an EMBL/GenBank/DDBJ whole genome shotgun (WGS) entry which is preliminary data.</text>
</comment>
<name>A0A0D6ZCJ7_9BACI</name>
<keyword evidence="15" id="KW-1185">Reference proteome</keyword>
<sequence>MKHPYLTDDHEIFRRSLRKFLEKEAYPFYDQWEEERMIPRSFWRKMGDQGYLCPDIDEAYGGSEVDWGFAVVINEELERVGSGLVGVGLHNDIVVPYITAYGTEEQKKRWLPKSTTGEIITAIAMTEPGAGSDLANIQTTAVLDGDHYILNGQKTFITNGIQSDLVVVACKTDPKANPKHKGVSLLVVERDTPGFSRGRKLNKVGLHCQDTAELIFEDCLVPKENLLGEEGKGFVYLMEKLQQERLLVAIAAQITSEVMLKQTIDYVKSREAFGKPISKFQNTQFKIVEMATEIEMGRAFIDQLIAEHIEGKEVVTKVSMAKWKLTDSARKIASECMQLHGGYGYMEEYEIARRFRDIPVASIYAGTNEIMKTIIAKNMGL</sequence>